<proteinExistence type="predicted"/>
<evidence type="ECO:0000313" key="2">
    <source>
        <dbReference type="Proteomes" id="UP001172159"/>
    </source>
</evidence>
<comment type="caution">
    <text evidence="1">The sequence shown here is derived from an EMBL/GenBank/DDBJ whole genome shotgun (WGS) entry which is preliminary data.</text>
</comment>
<gene>
    <name evidence="1" type="ORF">B0T21DRAFT_416439</name>
</gene>
<sequence>MDPTLAKELLDLLSACEALRPACSDDANWWKDASIPMDKKALESMAWLFLGTRPDGTPAQFNEKFIESTKAAFDTFYTIFYQREPETVSYRDLCHEVWHEFARPYDNEAERKTFLTEFRRAGLSFGRGLPQADKEKSPVCEEYKLYFEHRKEFEKRHPNLCRQRLRMVIPLRMRVVECSTILDTDHGGRQIVEVLVEPEIESSAPETRARKRAKNQA</sequence>
<dbReference type="EMBL" id="JAUKTV010000020">
    <property type="protein sequence ID" value="KAK0705746.1"/>
    <property type="molecule type" value="Genomic_DNA"/>
</dbReference>
<evidence type="ECO:0000313" key="1">
    <source>
        <dbReference type="EMBL" id="KAK0705746.1"/>
    </source>
</evidence>
<dbReference type="AlphaFoldDB" id="A0AA39ZY47"/>
<dbReference type="Proteomes" id="UP001172159">
    <property type="component" value="Unassembled WGS sequence"/>
</dbReference>
<accession>A0AA39ZY47</accession>
<keyword evidence="2" id="KW-1185">Reference proteome</keyword>
<reference evidence="1" key="1">
    <citation type="submission" date="2023-06" db="EMBL/GenBank/DDBJ databases">
        <title>Genome-scale phylogeny and comparative genomics of the fungal order Sordariales.</title>
        <authorList>
            <consortium name="Lawrence Berkeley National Laboratory"/>
            <person name="Hensen N."/>
            <person name="Bonometti L."/>
            <person name="Westerberg I."/>
            <person name="Brannstrom I.O."/>
            <person name="Guillou S."/>
            <person name="Cros-Aarteil S."/>
            <person name="Calhoun S."/>
            <person name="Haridas S."/>
            <person name="Kuo A."/>
            <person name="Mondo S."/>
            <person name="Pangilinan J."/>
            <person name="Riley R."/>
            <person name="Labutti K."/>
            <person name="Andreopoulos B."/>
            <person name="Lipzen A."/>
            <person name="Chen C."/>
            <person name="Yanf M."/>
            <person name="Daum C."/>
            <person name="Ng V."/>
            <person name="Clum A."/>
            <person name="Steindorff A."/>
            <person name="Ohm R."/>
            <person name="Martin F."/>
            <person name="Silar P."/>
            <person name="Natvig D."/>
            <person name="Lalanne C."/>
            <person name="Gautier V."/>
            <person name="Ament-Velasquez S.L."/>
            <person name="Kruys A."/>
            <person name="Hutchinson M.I."/>
            <person name="Powell A.J."/>
            <person name="Barry K."/>
            <person name="Miller A.N."/>
            <person name="Grigoriev I.V."/>
            <person name="Debuchy R."/>
            <person name="Gladieux P."/>
            <person name="Thoren M.H."/>
            <person name="Johannesson H."/>
        </authorList>
    </citation>
    <scope>NUCLEOTIDE SEQUENCE</scope>
    <source>
        <strain evidence="1">CBS 540.89</strain>
    </source>
</reference>
<protein>
    <submittedName>
        <fullName evidence="1">Uncharacterized protein</fullName>
    </submittedName>
</protein>
<name>A0AA39ZY47_9PEZI</name>
<organism evidence="1 2">
    <name type="scientific">Apiosordaria backusii</name>
    <dbReference type="NCBI Taxonomy" id="314023"/>
    <lineage>
        <taxon>Eukaryota</taxon>
        <taxon>Fungi</taxon>
        <taxon>Dikarya</taxon>
        <taxon>Ascomycota</taxon>
        <taxon>Pezizomycotina</taxon>
        <taxon>Sordariomycetes</taxon>
        <taxon>Sordariomycetidae</taxon>
        <taxon>Sordariales</taxon>
        <taxon>Lasiosphaeriaceae</taxon>
        <taxon>Apiosordaria</taxon>
    </lineage>
</organism>